<evidence type="ECO:0000313" key="1">
    <source>
        <dbReference type="EMBL" id="JAH90139.1"/>
    </source>
</evidence>
<dbReference type="EMBL" id="GBXM01018438">
    <property type="protein sequence ID" value="JAH90139.1"/>
    <property type="molecule type" value="Transcribed_RNA"/>
</dbReference>
<protein>
    <submittedName>
        <fullName evidence="1">Uncharacterized protein</fullName>
    </submittedName>
</protein>
<dbReference type="AlphaFoldDB" id="A0A0E9WIB0"/>
<name>A0A0E9WIB0_ANGAN</name>
<reference evidence="1" key="2">
    <citation type="journal article" date="2015" name="Fish Shellfish Immunol.">
        <title>Early steps in the European eel (Anguilla anguilla)-Vibrio vulnificus interaction in the gills: Role of the RtxA13 toxin.</title>
        <authorList>
            <person name="Callol A."/>
            <person name="Pajuelo D."/>
            <person name="Ebbesson L."/>
            <person name="Teles M."/>
            <person name="MacKenzie S."/>
            <person name="Amaro C."/>
        </authorList>
    </citation>
    <scope>NUCLEOTIDE SEQUENCE</scope>
</reference>
<organism evidence="1">
    <name type="scientific">Anguilla anguilla</name>
    <name type="common">European freshwater eel</name>
    <name type="synonym">Muraena anguilla</name>
    <dbReference type="NCBI Taxonomy" id="7936"/>
    <lineage>
        <taxon>Eukaryota</taxon>
        <taxon>Metazoa</taxon>
        <taxon>Chordata</taxon>
        <taxon>Craniata</taxon>
        <taxon>Vertebrata</taxon>
        <taxon>Euteleostomi</taxon>
        <taxon>Actinopterygii</taxon>
        <taxon>Neopterygii</taxon>
        <taxon>Teleostei</taxon>
        <taxon>Anguilliformes</taxon>
        <taxon>Anguillidae</taxon>
        <taxon>Anguilla</taxon>
    </lineage>
</organism>
<proteinExistence type="predicted"/>
<reference evidence="1" key="1">
    <citation type="submission" date="2014-11" db="EMBL/GenBank/DDBJ databases">
        <authorList>
            <person name="Amaro Gonzalez C."/>
        </authorList>
    </citation>
    <scope>NUCLEOTIDE SEQUENCE</scope>
</reference>
<accession>A0A0E9WIB0</accession>
<sequence length="59" mass="6902">MNGMPNTAKSFINRVQAYPPCTLHFNRVNLLYASCDEFVQVQEQLQIDIYRQNTNHSLE</sequence>